<dbReference type="SUPFAM" id="SSF53756">
    <property type="entry name" value="UDP-Glycosyltransferase/glycogen phosphorylase"/>
    <property type="match status" value="1"/>
</dbReference>
<dbReference type="Proteomes" id="UP001443914">
    <property type="component" value="Unassembled WGS sequence"/>
</dbReference>
<dbReference type="GO" id="GO:0080043">
    <property type="term" value="F:quercetin 3-O-glucosyltransferase activity"/>
    <property type="evidence" value="ECO:0007669"/>
    <property type="project" value="TreeGrafter"/>
</dbReference>
<organism evidence="6 7">
    <name type="scientific">Saponaria officinalis</name>
    <name type="common">Common soapwort</name>
    <name type="synonym">Lychnis saponaria</name>
    <dbReference type="NCBI Taxonomy" id="3572"/>
    <lineage>
        <taxon>Eukaryota</taxon>
        <taxon>Viridiplantae</taxon>
        <taxon>Streptophyta</taxon>
        <taxon>Embryophyta</taxon>
        <taxon>Tracheophyta</taxon>
        <taxon>Spermatophyta</taxon>
        <taxon>Magnoliopsida</taxon>
        <taxon>eudicotyledons</taxon>
        <taxon>Gunneridae</taxon>
        <taxon>Pentapetalae</taxon>
        <taxon>Caryophyllales</taxon>
        <taxon>Caryophyllaceae</taxon>
        <taxon>Caryophylleae</taxon>
        <taxon>Saponaria</taxon>
    </lineage>
</organism>
<gene>
    <name evidence="6" type="ORF">RND81_06G119100</name>
</gene>
<dbReference type="EMBL" id="JBDFQZ010000006">
    <property type="protein sequence ID" value="KAK9714776.1"/>
    <property type="molecule type" value="Genomic_DNA"/>
</dbReference>
<evidence type="ECO:0000256" key="2">
    <source>
        <dbReference type="ARBA" id="ARBA00022676"/>
    </source>
</evidence>
<reference evidence="6" key="1">
    <citation type="submission" date="2024-03" db="EMBL/GenBank/DDBJ databases">
        <title>WGS assembly of Saponaria officinalis var. Norfolk2.</title>
        <authorList>
            <person name="Jenkins J."/>
            <person name="Shu S."/>
            <person name="Grimwood J."/>
            <person name="Barry K."/>
            <person name="Goodstein D."/>
            <person name="Schmutz J."/>
            <person name="Leebens-Mack J."/>
            <person name="Osbourn A."/>
        </authorList>
    </citation>
    <scope>NUCLEOTIDE SEQUENCE [LARGE SCALE GENOMIC DNA]</scope>
    <source>
        <strain evidence="6">JIC</strain>
    </source>
</reference>
<protein>
    <recommendedName>
        <fullName evidence="5">Glycosyltransferase</fullName>
        <ecNumber evidence="5">2.4.1.-</ecNumber>
    </recommendedName>
</protein>
<evidence type="ECO:0000256" key="1">
    <source>
        <dbReference type="ARBA" id="ARBA00009995"/>
    </source>
</evidence>
<keyword evidence="2 4" id="KW-0328">Glycosyltransferase</keyword>
<evidence type="ECO:0000313" key="6">
    <source>
        <dbReference type="EMBL" id="KAK9714776.1"/>
    </source>
</evidence>
<accession>A0AAW1KAD8</accession>
<dbReference type="AlphaFoldDB" id="A0AAW1KAD8"/>
<evidence type="ECO:0000313" key="7">
    <source>
        <dbReference type="Proteomes" id="UP001443914"/>
    </source>
</evidence>
<dbReference type="PROSITE" id="PS00375">
    <property type="entry name" value="UDPGT"/>
    <property type="match status" value="1"/>
</dbReference>
<evidence type="ECO:0000256" key="3">
    <source>
        <dbReference type="ARBA" id="ARBA00022679"/>
    </source>
</evidence>
<dbReference type="PANTHER" id="PTHR11926:SF774">
    <property type="entry name" value="UDP-GLYCOSYLTRANSFERASE 85A1-RELATED"/>
    <property type="match status" value="1"/>
</dbReference>
<name>A0AAW1KAD8_SAPOF</name>
<evidence type="ECO:0000256" key="4">
    <source>
        <dbReference type="RuleBase" id="RU003718"/>
    </source>
</evidence>
<proteinExistence type="inferred from homology"/>
<dbReference type="CDD" id="cd03784">
    <property type="entry name" value="GT1_Gtf-like"/>
    <property type="match status" value="1"/>
</dbReference>
<comment type="similarity">
    <text evidence="1 4">Belongs to the UDP-glycosyltransferase family.</text>
</comment>
<dbReference type="GO" id="GO:0016104">
    <property type="term" value="P:triterpenoid biosynthetic process"/>
    <property type="evidence" value="ECO:0007669"/>
    <property type="project" value="UniProtKB-ARBA"/>
</dbReference>
<dbReference type="GO" id="GO:0080044">
    <property type="term" value="F:quercetin 7-O-glucosyltransferase activity"/>
    <property type="evidence" value="ECO:0007669"/>
    <property type="project" value="TreeGrafter"/>
</dbReference>
<dbReference type="PANTHER" id="PTHR11926">
    <property type="entry name" value="GLUCOSYL/GLUCURONOSYL TRANSFERASES"/>
    <property type="match status" value="1"/>
</dbReference>
<dbReference type="FunFam" id="3.40.50.2000:FF:000078">
    <property type="entry name" value="Glycosyltransferase"/>
    <property type="match status" value="1"/>
</dbReference>
<keyword evidence="3 4" id="KW-0808">Transferase</keyword>
<sequence length="497" mass="55603">MPNSTTNLNSISNLNSIQKITNKKPHAIIVAYPTQGHVNPTIQLAIKLASKGFSLTFVNTEVIHEQITSSNPILDPTHIFSGAVNGSISDIQYVTVSDGLPLGYDRSLNHDHWIGAMMHTYPAHVEVAVADVVKSRPYTCCLVADSYSVWASNVAKKYGLFYVSFWTEAALVLDIYFHFHLLKKNSHVSPGTRKDTIDYIPGVKSLKTTDLMSYLQEEDMTSIYHESIFGAINDVKRADFILSNTVQELEPNTTKAIQAQTPFYTIGPLFKLGFPKRALSASLWAESDCTHWLDSKPNGSVLYVSFGSYAHISKDELVEIANGIKLSGVNFLWVIRPDMVSSDDPDPLPIEFKNDVRDRGLIVTWTNQISVLSHPGVGGFLTHCGWNSTIESVWHEVPMLCFPLLTDQFTNRKLVVDDWKIGYYLCDEKPVKKEEVSQKIKLLMHESMGDRLKEKIKGAKQLLEKAIAINGSSERNFDTFVKDLKIGASKKLNLSFN</sequence>
<dbReference type="InterPro" id="IPR035595">
    <property type="entry name" value="UDP_glycos_trans_CS"/>
</dbReference>
<dbReference type="EC" id="2.4.1.-" evidence="5"/>
<dbReference type="GO" id="GO:0016135">
    <property type="term" value="P:saponin biosynthetic process"/>
    <property type="evidence" value="ECO:0007669"/>
    <property type="project" value="UniProtKB-ARBA"/>
</dbReference>
<dbReference type="Gene3D" id="3.40.50.2000">
    <property type="entry name" value="Glycogen Phosphorylase B"/>
    <property type="match status" value="2"/>
</dbReference>
<dbReference type="Pfam" id="PF00201">
    <property type="entry name" value="UDPGT"/>
    <property type="match status" value="1"/>
</dbReference>
<keyword evidence="7" id="KW-1185">Reference proteome</keyword>
<comment type="caution">
    <text evidence="6">The sequence shown here is derived from an EMBL/GenBank/DDBJ whole genome shotgun (WGS) entry which is preliminary data.</text>
</comment>
<evidence type="ECO:0000256" key="5">
    <source>
        <dbReference type="RuleBase" id="RU362057"/>
    </source>
</evidence>
<dbReference type="InterPro" id="IPR002213">
    <property type="entry name" value="UDP_glucos_trans"/>
</dbReference>